<evidence type="ECO:0000313" key="2">
    <source>
        <dbReference type="Proteomes" id="UP000192980"/>
    </source>
</evidence>
<gene>
    <name evidence="1" type="ORF">SAMN05660862_2891</name>
</gene>
<organism evidence="1 2">
    <name type="scientific">Sphingobacterium psychroaquaticum</name>
    <dbReference type="NCBI Taxonomy" id="561061"/>
    <lineage>
        <taxon>Bacteria</taxon>
        <taxon>Pseudomonadati</taxon>
        <taxon>Bacteroidota</taxon>
        <taxon>Sphingobacteriia</taxon>
        <taxon>Sphingobacteriales</taxon>
        <taxon>Sphingobacteriaceae</taxon>
        <taxon>Sphingobacterium</taxon>
    </lineage>
</organism>
<evidence type="ECO:0000313" key="1">
    <source>
        <dbReference type="EMBL" id="SMG40421.1"/>
    </source>
</evidence>
<evidence type="ECO:0008006" key="3">
    <source>
        <dbReference type="Google" id="ProtNLM"/>
    </source>
</evidence>
<reference evidence="1 2" key="1">
    <citation type="submission" date="2017-04" db="EMBL/GenBank/DDBJ databases">
        <authorList>
            <person name="Afonso C.L."/>
            <person name="Miller P.J."/>
            <person name="Scott M.A."/>
            <person name="Spackman E."/>
            <person name="Goraichik I."/>
            <person name="Dimitrov K.M."/>
            <person name="Suarez D.L."/>
            <person name="Swayne D.E."/>
        </authorList>
    </citation>
    <scope>NUCLEOTIDE SEQUENCE [LARGE SCALE GENOMIC DNA]</scope>
    <source>
        <strain evidence="1 2">DSM 22418</strain>
    </source>
</reference>
<name>A0A1X7KIL0_9SPHI</name>
<sequence length="232" mass="26241">MLKMKRILPYLLFLFLLGCSKEEKSYEHWSKLASEKYKEIVALTQSVHCTEINDFETVQIGHNYLLLHPSIKGQYGKLMQEYEYLQTQAGKAAGREGILNDIFAPPNPPVRKQCQNGKPTLIFAQNLTLEEARSELSTRLAEIKAFYNDVTCTNANDWSVYGIRTGCCIEAIAIHKTIKTVEFIQKIDLYNRIMEQKMTLEKVGCAGIPPCASSIKSIQCVDGKPVIEMAKL</sequence>
<protein>
    <recommendedName>
        <fullName evidence="3">Lipoprotein</fullName>
    </recommendedName>
</protein>
<accession>A0A1X7KIL0</accession>
<dbReference type="STRING" id="561061.SAMN05660862_2891"/>
<proteinExistence type="predicted"/>
<dbReference type="PROSITE" id="PS51257">
    <property type="entry name" value="PROKAR_LIPOPROTEIN"/>
    <property type="match status" value="1"/>
</dbReference>
<dbReference type="AlphaFoldDB" id="A0A1X7KIL0"/>
<dbReference type="EMBL" id="FXAU01000005">
    <property type="protein sequence ID" value="SMG40421.1"/>
    <property type="molecule type" value="Genomic_DNA"/>
</dbReference>
<keyword evidence="2" id="KW-1185">Reference proteome</keyword>
<dbReference type="Proteomes" id="UP000192980">
    <property type="component" value="Unassembled WGS sequence"/>
</dbReference>